<evidence type="ECO:0000256" key="2">
    <source>
        <dbReference type="ARBA" id="ARBA00009639"/>
    </source>
</evidence>
<dbReference type="InterPro" id="IPR045152">
    <property type="entry name" value="EDC4-like"/>
</dbReference>
<evidence type="ECO:0000256" key="6">
    <source>
        <dbReference type="ARBA" id="ARBA00023054"/>
    </source>
</evidence>
<evidence type="ECO:0000313" key="8">
    <source>
        <dbReference type="EMBL" id="AEW07990.1"/>
    </source>
</evidence>
<name>H9MA44_PINRA</name>
<organism evidence="8">
    <name type="scientific">Pinus radiata</name>
    <name type="common">Monterey pine</name>
    <name type="synonym">Pinus insignis</name>
    <dbReference type="NCBI Taxonomy" id="3347"/>
    <lineage>
        <taxon>Eukaryota</taxon>
        <taxon>Viridiplantae</taxon>
        <taxon>Streptophyta</taxon>
        <taxon>Embryophyta</taxon>
        <taxon>Tracheophyta</taxon>
        <taxon>Spermatophyta</taxon>
        <taxon>Pinopsida</taxon>
        <taxon>Pinidae</taxon>
        <taxon>Conifers I</taxon>
        <taxon>Pinales</taxon>
        <taxon>Pinaceae</taxon>
        <taxon>Pinus</taxon>
        <taxon>Pinus subgen. Pinus</taxon>
    </lineage>
</organism>
<dbReference type="InterPro" id="IPR044938">
    <property type="entry name" value="EDC4_C_sf"/>
</dbReference>
<dbReference type="GO" id="GO:0000932">
    <property type="term" value="C:P-body"/>
    <property type="evidence" value="ECO:0007669"/>
    <property type="project" value="UniProtKB-SubCell"/>
</dbReference>
<protein>
    <recommendedName>
        <fullName evidence="7">Enhancer of mRNA-decapping protein 4 C-terminal domain-containing protein</fullName>
    </recommendedName>
</protein>
<evidence type="ECO:0000256" key="4">
    <source>
        <dbReference type="ARBA" id="ARBA00022574"/>
    </source>
</evidence>
<proteinExistence type="inferred from homology"/>
<accession>H9MA44</accession>
<evidence type="ECO:0000256" key="1">
    <source>
        <dbReference type="ARBA" id="ARBA00004201"/>
    </source>
</evidence>
<evidence type="ECO:0000256" key="5">
    <source>
        <dbReference type="ARBA" id="ARBA00022737"/>
    </source>
</evidence>
<keyword evidence="4" id="KW-0853">WD repeat</keyword>
<dbReference type="Gene3D" id="1.10.220.100">
    <property type="entry name" value="conserved c-terminal region of ge- 1"/>
    <property type="match status" value="1"/>
</dbReference>
<dbReference type="EMBL" id="JQ262133">
    <property type="protein sequence ID" value="AEW07990.1"/>
    <property type="molecule type" value="Genomic_DNA"/>
</dbReference>
<comment type="subcellular location">
    <subcellularLocation>
        <location evidence="1">Cytoplasm</location>
        <location evidence="1">P-body</location>
    </subcellularLocation>
</comment>
<sequence>SLFSTIPLPLSQGVLLALVQQLSCDLEKDTGRKLLWITEASNVLNPNDPLLAQYMRSILTNVYKNLHHLRLPNNSGPEVKSLRMAVHVVNSLLATYKGYSS</sequence>
<dbReference type="FunFam" id="1.10.220.100:FF:000001">
    <property type="entry name" value="Enhancer of mRNA-decapping protein 4"/>
    <property type="match status" value="1"/>
</dbReference>
<keyword evidence="5" id="KW-0677">Repeat</keyword>
<gene>
    <name evidence="8" type="ORF">0_16230_01</name>
</gene>
<dbReference type="PANTHER" id="PTHR15598">
    <property type="entry name" value="ENHANCER OF MRNA-DECAPPING PROTEIN 4"/>
    <property type="match status" value="1"/>
</dbReference>
<dbReference type="PANTHER" id="PTHR15598:SF5">
    <property type="entry name" value="ENHANCER OF MRNA-DECAPPING PROTEIN 4"/>
    <property type="match status" value="1"/>
</dbReference>
<dbReference type="GO" id="GO:0031087">
    <property type="term" value="P:deadenylation-independent decapping of nuclear-transcribed mRNA"/>
    <property type="evidence" value="ECO:0007669"/>
    <property type="project" value="InterPro"/>
</dbReference>
<reference evidence="8" key="1">
    <citation type="submission" date="2011-12" db="EMBL/GenBank/DDBJ databases">
        <title>Nucleotide Diversity and Divergence in the Loblolly Pine Gene Space.</title>
        <authorList>
            <person name="Neale D.B."/>
            <person name="Wegrzyn J.L."/>
            <person name="Lee J.M."/>
            <person name="Eckert A.J."/>
            <person name="Liechty J.D."/>
            <person name="Stevens K.A."/>
            <person name="Langley C.H."/>
        </authorList>
    </citation>
    <scope>NUCLEOTIDE SEQUENCE</scope>
    <source>
        <strain evidence="8">13625</strain>
        <tissue evidence="8">Megagametophyte</tissue>
    </source>
</reference>
<dbReference type="AlphaFoldDB" id="H9MA44"/>
<dbReference type="Pfam" id="PF21289">
    <property type="entry name" value="EDC4_C"/>
    <property type="match status" value="1"/>
</dbReference>
<comment type="similarity">
    <text evidence="2">Belongs to the WD repeat EDC4 family.</text>
</comment>
<dbReference type="InterPro" id="IPR049404">
    <property type="entry name" value="EDC4_C"/>
</dbReference>
<keyword evidence="3" id="KW-0963">Cytoplasm</keyword>
<keyword evidence="6" id="KW-0175">Coiled coil</keyword>
<evidence type="ECO:0000259" key="7">
    <source>
        <dbReference type="Pfam" id="PF21289"/>
    </source>
</evidence>
<feature type="non-terminal residue" evidence="8">
    <location>
        <position position="1"/>
    </location>
</feature>
<feature type="domain" description="Enhancer of mRNA-decapping protein 4 C-terminal" evidence="7">
    <location>
        <begin position="2"/>
        <end position="84"/>
    </location>
</feature>
<evidence type="ECO:0000256" key="3">
    <source>
        <dbReference type="ARBA" id="ARBA00022490"/>
    </source>
</evidence>